<dbReference type="InterPro" id="IPR036291">
    <property type="entry name" value="NAD(P)-bd_dom_sf"/>
</dbReference>
<comment type="caution">
    <text evidence="3">The sequence shown here is derived from an EMBL/GenBank/DDBJ whole genome shotgun (WGS) entry which is preliminary data.</text>
</comment>
<protein>
    <submittedName>
        <fullName evidence="3">Short-chain dehydrogenase</fullName>
    </submittedName>
</protein>
<dbReference type="GO" id="GO:0016491">
    <property type="term" value="F:oxidoreductase activity"/>
    <property type="evidence" value="ECO:0007669"/>
    <property type="project" value="UniProtKB-KW"/>
</dbReference>
<dbReference type="Pfam" id="PF00106">
    <property type="entry name" value="adh_short"/>
    <property type="match status" value="1"/>
</dbReference>
<comment type="similarity">
    <text evidence="1">Belongs to the short-chain dehydrogenases/reductases (SDR) family.</text>
</comment>
<dbReference type="RefSeq" id="WP_101519674.1">
    <property type="nucleotide sequence ID" value="NZ_PKLZ01000001.1"/>
</dbReference>
<evidence type="ECO:0000256" key="1">
    <source>
        <dbReference type="ARBA" id="ARBA00006484"/>
    </source>
</evidence>
<evidence type="ECO:0000313" key="3">
    <source>
        <dbReference type="EMBL" id="PLW84037.1"/>
    </source>
</evidence>
<dbReference type="Proteomes" id="UP000234845">
    <property type="component" value="Unassembled WGS sequence"/>
</dbReference>
<dbReference type="InterPro" id="IPR002347">
    <property type="entry name" value="SDR_fam"/>
</dbReference>
<evidence type="ECO:0000313" key="4">
    <source>
        <dbReference type="Proteomes" id="UP000234845"/>
    </source>
</evidence>
<dbReference type="Gene3D" id="3.40.50.720">
    <property type="entry name" value="NAD(P)-binding Rossmann-like Domain"/>
    <property type="match status" value="1"/>
</dbReference>
<keyword evidence="2" id="KW-0560">Oxidoreductase</keyword>
<accession>A0A2N5Y6M6</accession>
<reference evidence="4" key="1">
    <citation type="submission" date="2017-11" db="EMBL/GenBank/DDBJ databases">
        <title>The draft genome sequence of Chromatocurvus sp. F02.</title>
        <authorList>
            <person name="Du Z.-J."/>
            <person name="Chang Y.-Q."/>
        </authorList>
    </citation>
    <scope>NUCLEOTIDE SEQUENCE [LARGE SCALE GENOMIC DNA]</scope>
    <source>
        <strain evidence="4">F02</strain>
    </source>
</reference>
<dbReference type="PRINTS" id="PR00081">
    <property type="entry name" value="GDHRDH"/>
</dbReference>
<dbReference type="PANTHER" id="PTHR43115:SF4">
    <property type="entry name" value="DEHYDROGENASE_REDUCTASE SDR FAMILY MEMBER 11"/>
    <property type="match status" value="1"/>
</dbReference>
<keyword evidence="4" id="KW-1185">Reference proteome</keyword>
<organism evidence="3 4">
    <name type="scientific">Kineobactrum sediminis</name>
    <dbReference type="NCBI Taxonomy" id="1905677"/>
    <lineage>
        <taxon>Bacteria</taxon>
        <taxon>Pseudomonadati</taxon>
        <taxon>Pseudomonadota</taxon>
        <taxon>Gammaproteobacteria</taxon>
        <taxon>Cellvibrionales</taxon>
        <taxon>Halieaceae</taxon>
        <taxon>Kineobactrum</taxon>
    </lineage>
</organism>
<gene>
    <name evidence="3" type="ORF">CWI75_01405</name>
</gene>
<sequence length="232" mass="24240">MADPVLLVTGASSGIGAATAKAAAHAGYRVILAARSADKLRQLQDELGGSKRACIAQCDVQRLEDQQAMVDDGLAAFGRIDAVFANAGRGGSAGGFSGADTEAWRDMILTNIYGVGLTLQCCLPALRESRGHLLLTGSAAGRTTIPGSMYSATKWAVSAIGYGVREELRGSGIRVTLIEPGMVNTGFFDTPPDNALEPDDVARAVTWALLQPPNVDVNEILVRPTPALEDTD</sequence>
<name>A0A2N5Y6M6_9GAMM</name>
<dbReference type="OrthoDB" id="6503536at2"/>
<evidence type="ECO:0000256" key="2">
    <source>
        <dbReference type="ARBA" id="ARBA00023002"/>
    </source>
</evidence>
<proteinExistence type="inferred from homology"/>
<dbReference type="EMBL" id="PKLZ01000001">
    <property type="protein sequence ID" value="PLW84037.1"/>
    <property type="molecule type" value="Genomic_DNA"/>
</dbReference>
<dbReference type="PANTHER" id="PTHR43115">
    <property type="entry name" value="DEHYDROGENASE/REDUCTASE SDR FAMILY MEMBER 11"/>
    <property type="match status" value="1"/>
</dbReference>
<dbReference type="SUPFAM" id="SSF51735">
    <property type="entry name" value="NAD(P)-binding Rossmann-fold domains"/>
    <property type="match status" value="1"/>
</dbReference>
<dbReference type="AlphaFoldDB" id="A0A2N5Y6M6"/>